<reference evidence="4" key="1">
    <citation type="journal article" date="2014" name="Proc. Natl. Acad. Sci. U.S.A.">
        <title>Extensive sampling of basidiomycete genomes demonstrates inadequacy of the white-rot/brown-rot paradigm for wood decay fungi.</title>
        <authorList>
            <person name="Riley R."/>
            <person name="Salamov A.A."/>
            <person name="Brown D.W."/>
            <person name="Nagy L.G."/>
            <person name="Floudas D."/>
            <person name="Held B.W."/>
            <person name="Levasseur A."/>
            <person name="Lombard V."/>
            <person name="Morin E."/>
            <person name="Otillar R."/>
            <person name="Lindquist E.A."/>
            <person name="Sun H."/>
            <person name="LaButti K.M."/>
            <person name="Schmutz J."/>
            <person name="Jabbour D."/>
            <person name="Luo H."/>
            <person name="Baker S.E."/>
            <person name="Pisabarro A.G."/>
            <person name="Walton J.D."/>
            <person name="Blanchette R.A."/>
            <person name="Henrissat B."/>
            <person name="Martin F."/>
            <person name="Cullen D."/>
            <person name="Hibbett D.S."/>
            <person name="Grigoriev I.V."/>
        </authorList>
    </citation>
    <scope>NUCLEOTIDE SEQUENCE [LARGE SCALE GENOMIC DNA]</scope>
    <source>
        <strain evidence="4">CBS 339.88</strain>
    </source>
</reference>
<protein>
    <recommendedName>
        <fullName evidence="5">RxLR effector protein</fullName>
    </recommendedName>
</protein>
<feature type="chain" id="PRO_5001645636" description="RxLR effector protein" evidence="2">
    <location>
        <begin position="22"/>
        <end position="127"/>
    </location>
</feature>
<feature type="region of interest" description="Disordered" evidence="1">
    <location>
        <begin position="85"/>
        <end position="107"/>
    </location>
</feature>
<dbReference type="AlphaFoldDB" id="A0A067S8R2"/>
<proteinExistence type="predicted"/>
<organism evidence="3 4">
    <name type="scientific">Galerina marginata (strain CBS 339.88)</name>
    <dbReference type="NCBI Taxonomy" id="685588"/>
    <lineage>
        <taxon>Eukaryota</taxon>
        <taxon>Fungi</taxon>
        <taxon>Dikarya</taxon>
        <taxon>Basidiomycota</taxon>
        <taxon>Agaricomycotina</taxon>
        <taxon>Agaricomycetes</taxon>
        <taxon>Agaricomycetidae</taxon>
        <taxon>Agaricales</taxon>
        <taxon>Agaricineae</taxon>
        <taxon>Strophariaceae</taxon>
        <taxon>Galerina</taxon>
    </lineage>
</organism>
<keyword evidence="4" id="KW-1185">Reference proteome</keyword>
<dbReference type="Proteomes" id="UP000027222">
    <property type="component" value="Unassembled WGS sequence"/>
</dbReference>
<evidence type="ECO:0000256" key="2">
    <source>
        <dbReference type="SAM" id="SignalP"/>
    </source>
</evidence>
<sequence>MKTTILTSFVAIALFSTTTIANVIPNSATTGDSDALPTAFSPASSNHYDTITSLEEQGDGAANRVPASEVLKGIPMARSPKVEPRGFFSNALNSSPTQNRRDATDSLNADEAAASRFRHLQPFSLLT</sequence>
<evidence type="ECO:0008006" key="5">
    <source>
        <dbReference type="Google" id="ProtNLM"/>
    </source>
</evidence>
<gene>
    <name evidence="3" type="ORF">GALMADRAFT_1162671</name>
</gene>
<keyword evidence="2" id="KW-0732">Signal</keyword>
<evidence type="ECO:0000256" key="1">
    <source>
        <dbReference type="SAM" id="MobiDB-lite"/>
    </source>
</evidence>
<feature type="signal peptide" evidence="2">
    <location>
        <begin position="1"/>
        <end position="21"/>
    </location>
</feature>
<evidence type="ECO:0000313" key="3">
    <source>
        <dbReference type="EMBL" id="KDR66312.1"/>
    </source>
</evidence>
<name>A0A067S8R2_GALM3</name>
<accession>A0A067S8R2</accession>
<dbReference type="EMBL" id="KL142425">
    <property type="protein sequence ID" value="KDR66312.1"/>
    <property type="molecule type" value="Genomic_DNA"/>
</dbReference>
<evidence type="ECO:0000313" key="4">
    <source>
        <dbReference type="Proteomes" id="UP000027222"/>
    </source>
</evidence>
<dbReference type="HOGENOM" id="CLU_1970736_0_0_1"/>